<dbReference type="EMBL" id="CP048788">
    <property type="protein sequence ID" value="QJF51775.1"/>
    <property type="molecule type" value="Genomic_DNA"/>
</dbReference>
<keyword evidence="3" id="KW-0813">Transport</keyword>
<feature type="transmembrane region" description="Helical" evidence="8">
    <location>
        <begin position="171"/>
        <end position="188"/>
    </location>
</feature>
<dbReference type="InterPro" id="IPR052017">
    <property type="entry name" value="TSUP"/>
</dbReference>
<feature type="transmembrane region" description="Helical" evidence="8">
    <location>
        <begin position="74"/>
        <end position="93"/>
    </location>
</feature>
<keyword evidence="7 8" id="KW-0472">Membrane</keyword>
<dbReference type="RefSeq" id="WP_169640992.1">
    <property type="nucleotide sequence ID" value="NZ_CP048788.1"/>
</dbReference>
<sequence length="247" mass="26414">MTSHELLYIFMGAAAAGFINGMAAFGTALFALGFFLTVMSPVQAVAVTVSIAAVNGVQGIWVVRREMMANLPRLARFLVPGLIGIPIGLSVLGMINAEMLKLVIAGFLILYGGYFSLRRKLPDIAQRTPVIDILVGFAGGVLGGAVALSGVLPTMWCSLRNWPKAEVRAVLQPYNLAVLGFAMILLIGKGAYDRETLLFVAVAMPVAIVFARIGIAAFRRIPNALFHRLLIGLCLVSGTLLMIREVL</sequence>
<keyword evidence="6 8" id="KW-1133">Transmembrane helix</keyword>
<keyword evidence="10" id="KW-1185">Reference proteome</keyword>
<feature type="transmembrane region" description="Helical" evidence="8">
    <location>
        <begin position="224"/>
        <end position="243"/>
    </location>
</feature>
<feature type="transmembrane region" description="Helical" evidence="8">
    <location>
        <begin position="129"/>
        <end position="151"/>
    </location>
</feature>
<evidence type="ECO:0000256" key="4">
    <source>
        <dbReference type="ARBA" id="ARBA00022475"/>
    </source>
</evidence>
<evidence type="ECO:0000256" key="5">
    <source>
        <dbReference type="ARBA" id="ARBA00022692"/>
    </source>
</evidence>
<accession>A0A858SSX7</accession>
<feature type="transmembrane region" description="Helical" evidence="8">
    <location>
        <begin position="99"/>
        <end position="117"/>
    </location>
</feature>
<feature type="transmembrane region" description="Helical" evidence="8">
    <location>
        <begin position="42"/>
        <end position="62"/>
    </location>
</feature>
<feature type="transmembrane region" description="Helical" evidence="8">
    <location>
        <begin position="7"/>
        <end position="36"/>
    </location>
</feature>
<evidence type="ECO:0000313" key="9">
    <source>
        <dbReference type="EMBL" id="QJF51775.1"/>
    </source>
</evidence>
<keyword evidence="5 8" id="KW-0812">Transmembrane</keyword>
<comment type="subcellular location">
    <subcellularLocation>
        <location evidence="1 8">Cell membrane</location>
        <topology evidence="1 8">Multi-pass membrane protein</topology>
    </subcellularLocation>
</comment>
<dbReference type="GO" id="GO:0005886">
    <property type="term" value="C:plasma membrane"/>
    <property type="evidence" value="ECO:0007669"/>
    <property type="project" value="UniProtKB-SubCell"/>
</dbReference>
<evidence type="ECO:0000313" key="10">
    <source>
        <dbReference type="Proteomes" id="UP000503308"/>
    </source>
</evidence>
<evidence type="ECO:0000256" key="8">
    <source>
        <dbReference type="RuleBase" id="RU363041"/>
    </source>
</evidence>
<dbReference type="PANTHER" id="PTHR30269">
    <property type="entry name" value="TRANSMEMBRANE PROTEIN YFCA"/>
    <property type="match status" value="1"/>
</dbReference>
<evidence type="ECO:0000256" key="6">
    <source>
        <dbReference type="ARBA" id="ARBA00022989"/>
    </source>
</evidence>
<evidence type="ECO:0000256" key="1">
    <source>
        <dbReference type="ARBA" id="ARBA00004651"/>
    </source>
</evidence>
<protein>
    <recommendedName>
        <fullName evidence="8">Probable membrane transporter protein</fullName>
    </recommendedName>
</protein>
<dbReference type="Pfam" id="PF01925">
    <property type="entry name" value="TauE"/>
    <property type="match status" value="1"/>
</dbReference>
<dbReference type="InterPro" id="IPR002781">
    <property type="entry name" value="TM_pro_TauE-like"/>
</dbReference>
<reference evidence="9 10" key="1">
    <citation type="submission" date="2020-02" db="EMBL/GenBank/DDBJ databases">
        <title>Genome sequence of Roseobacter ponti.</title>
        <authorList>
            <person name="Hollensteiner J."/>
            <person name="Schneider D."/>
            <person name="Poehlein A."/>
            <person name="Daniel R."/>
        </authorList>
    </citation>
    <scope>NUCLEOTIDE SEQUENCE [LARGE SCALE GENOMIC DNA]</scope>
    <source>
        <strain evidence="9 10">DSM 106830</strain>
    </source>
</reference>
<evidence type="ECO:0000256" key="3">
    <source>
        <dbReference type="ARBA" id="ARBA00022448"/>
    </source>
</evidence>
<evidence type="ECO:0000256" key="2">
    <source>
        <dbReference type="ARBA" id="ARBA00009142"/>
    </source>
</evidence>
<name>A0A858SSX7_9RHOB</name>
<organism evidence="9 10">
    <name type="scientific">Roseobacter ponti</name>
    <dbReference type="NCBI Taxonomy" id="1891787"/>
    <lineage>
        <taxon>Bacteria</taxon>
        <taxon>Pseudomonadati</taxon>
        <taxon>Pseudomonadota</taxon>
        <taxon>Alphaproteobacteria</taxon>
        <taxon>Rhodobacterales</taxon>
        <taxon>Roseobacteraceae</taxon>
        <taxon>Roseobacter</taxon>
    </lineage>
</organism>
<dbReference type="KEGG" id="rpon:G3256_11680"/>
<dbReference type="Proteomes" id="UP000503308">
    <property type="component" value="Chromosome"/>
</dbReference>
<dbReference type="PANTHER" id="PTHR30269:SF37">
    <property type="entry name" value="MEMBRANE TRANSPORTER PROTEIN"/>
    <property type="match status" value="1"/>
</dbReference>
<dbReference type="AlphaFoldDB" id="A0A858SSX7"/>
<proteinExistence type="inferred from homology"/>
<gene>
    <name evidence="9" type="ORF">G3256_11680</name>
</gene>
<feature type="transmembrane region" description="Helical" evidence="8">
    <location>
        <begin position="197"/>
        <end position="218"/>
    </location>
</feature>
<keyword evidence="4 8" id="KW-1003">Cell membrane</keyword>
<evidence type="ECO:0000256" key="7">
    <source>
        <dbReference type="ARBA" id="ARBA00023136"/>
    </source>
</evidence>
<comment type="similarity">
    <text evidence="2 8">Belongs to the 4-toluene sulfonate uptake permease (TSUP) (TC 2.A.102) family.</text>
</comment>